<protein>
    <submittedName>
        <fullName evidence="3">DUF2628 domain-containing protein</fullName>
    </submittedName>
</protein>
<sequence length="160" mass="18123">MKNYKVFKHTDGRIETVKQGWSWPAFVLELFGLGFIWGLVKKLWLVAILLIIFRVVLFVISSSVTPDIESYNNYYEYQRAMESALNYSLVFLVIQLGVAIFVGVKGNAFRETDLIKKGYQLIGTVSALNPDMAVAESRKSDSAMTTEANKPENNDIISRM</sequence>
<dbReference type="InterPro" id="IPR024399">
    <property type="entry name" value="DUF2628"/>
</dbReference>
<keyword evidence="2" id="KW-1133">Transmembrane helix</keyword>
<dbReference type="Proteomes" id="UP001500171">
    <property type="component" value="Unassembled WGS sequence"/>
</dbReference>
<feature type="region of interest" description="Disordered" evidence="1">
    <location>
        <begin position="138"/>
        <end position="160"/>
    </location>
</feature>
<accession>A0ABP9NAD6</accession>
<feature type="transmembrane region" description="Helical" evidence="2">
    <location>
        <begin position="44"/>
        <end position="64"/>
    </location>
</feature>
<evidence type="ECO:0000256" key="1">
    <source>
        <dbReference type="SAM" id="MobiDB-lite"/>
    </source>
</evidence>
<keyword evidence="4" id="KW-1185">Reference proteome</keyword>
<evidence type="ECO:0000313" key="4">
    <source>
        <dbReference type="Proteomes" id="UP001500171"/>
    </source>
</evidence>
<dbReference type="RefSeq" id="WP_345491320.1">
    <property type="nucleotide sequence ID" value="NZ_BAABHY010000003.1"/>
</dbReference>
<feature type="transmembrane region" description="Helical" evidence="2">
    <location>
        <begin position="20"/>
        <end position="37"/>
    </location>
</feature>
<organism evidence="3 4">
    <name type="scientific">Orbus sasakiae</name>
    <dbReference type="NCBI Taxonomy" id="1078475"/>
    <lineage>
        <taxon>Bacteria</taxon>
        <taxon>Pseudomonadati</taxon>
        <taxon>Pseudomonadota</taxon>
        <taxon>Gammaproteobacteria</taxon>
        <taxon>Orbales</taxon>
        <taxon>Orbaceae</taxon>
        <taxon>Orbus</taxon>
    </lineage>
</organism>
<dbReference type="Pfam" id="PF10947">
    <property type="entry name" value="DUF2628"/>
    <property type="match status" value="1"/>
</dbReference>
<keyword evidence="2" id="KW-0472">Membrane</keyword>
<feature type="transmembrane region" description="Helical" evidence="2">
    <location>
        <begin position="84"/>
        <end position="104"/>
    </location>
</feature>
<gene>
    <name evidence="3" type="ORF">GCM10023211_17840</name>
</gene>
<keyword evidence="2" id="KW-0812">Transmembrane</keyword>
<name>A0ABP9NAD6_9GAMM</name>
<comment type="caution">
    <text evidence="3">The sequence shown here is derived from an EMBL/GenBank/DDBJ whole genome shotgun (WGS) entry which is preliminary data.</text>
</comment>
<reference evidence="4" key="1">
    <citation type="journal article" date="2019" name="Int. J. Syst. Evol. Microbiol.">
        <title>The Global Catalogue of Microorganisms (GCM) 10K type strain sequencing project: providing services to taxonomists for standard genome sequencing and annotation.</title>
        <authorList>
            <consortium name="The Broad Institute Genomics Platform"/>
            <consortium name="The Broad Institute Genome Sequencing Center for Infectious Disease"/>
            <person name="Wu L."/>
            <person name="Ma J."/>
        </authorList>
    </citation>
    <scope>NUCLEOTIDE SEQUENCE [LARGE SCALE GENOMIC DNA]</scope>
    <source>
        <strain evidence="4">JCM 18050</strain>
    </source>
</reference>
<dbReference type="EMBL" id="BAABHY010000003">
    <property type="protein sequence ID" value="GAA5111835.1"/>
    <property type="molecule type" value="Genomic_DNA"/>
</dbReference>
<proteinExistence type="predicted"/>
<evidence type="ECO:0000313" key="3">
    <source>
        <dbReference type="EMBL" id="GAA5111835.1"/>
    </source>
</evidence>
<evidence type="ECO:0000256" key="2">
    <source>
        <dbReference type="SAM" id="Phobius"/>
    </source>
</evidence>